<comment type="similarity">
    <text evidence="2">Belongs to the alkylbase DNA glycosidase AlkA family.</text>
</comment>
<dbReference type="PANTHER" id="PTHR43003">
    <property type="entry name" value="DNA-3-METHYLADENINE GLYCOSYLASE"/>
    <property type="match status" value="1"/>
</dbReference>
<dbReference type="CDD" id="cd00056">
    <property type="entry name" value="ENDO3c"/>
    <property type="match status" value="1"/>
</dbReference>
<dbReference type="EMBL" id="QOQW01000023">
    <property type="protein sequence ID" value="RCK78407.1"/>
    <property type="molecule type" value="Genomic_DNA"/>
</dbReference>
<dbReference type="GO" id="GO:0006307">
    <property type="term" value="P:DNA alkylation repair"/>
    <property type="evidence" value="ECO:0007669"/>
    <property type="project" value="TreeGrafter"/>
</dbReference>
<dbReference type="SUPFAM" id="SSF48150">
    <property type="entry name" value="DNA-glycosylase"/>
    <property type="match status" value="1"/>
</dbReference>
<evidence type="ECO:0000256" key="5">
    <source>
        <dbReference type="ARBA" id="ARBA00023204"/>
    </source>
</evidence>
<keyword evidence="5" id="KW-0234">DNA repair</keyword>
<proteinExistence type="inferred from homology"/>
<reference evidence="7 8" key="1">
    <citation type="submission" date="2018-05" db="EMBL/GenBank/DDBJ databases">
        <title>A metagenomic window into the 2 km-deep terrestrial subsurface aquifer revealed taxonomically and functionally diverse microbial community comprising novel uncultured bacterial lineages.</title>
        <authorList>
            <person name="Kadnikov V.V."/>
            <person name="Mardanov A.V."/>
            <person name="Beletsky A.V."/>
            <person name="Banks D."/>
            <person name="Pimenov N.V."/>
            <person name="Frank Y.A."/>
            <person name="Karnachuk O.V."/>
            <person name="Ravin N.V."/>
        </authorList>
    </citation>
    <scope>NUCLEOTIDE SEQUENCE [LARGE SCALE GENOMIC DNA]</scope>
    <source>
        <strain evidence="7">BY5</strain>
    </source>
</reference>
<organism evidence="7 8">
    <name type="scientific">Candidatus Ozemobacter sibiricus</name>
    <dbReference type="NCBI Taxonomy" id="2268124"/>
    <lineage>
        <taxon>Bacteria</taxon>
        <taxon>Candidatus Ozemobacteria</taxon>
        <taxon>Candidatus Ozemobacterales</taxon>
        <taxon>Candidatus Ozemobacteraceae</taxon>
        <taxon>Candidatus Ozemobacter</taxon>
    </lineage>
</organism>
<accession>A0A367ZKM4</accession>
<dbReference type="Proteomes" id="UP000252355">
    <property type="component" value="Unassembled WGS sequence"/>
</dbReference>
<dbReference type="Gene3D" id="1.10.340.30">
    <property type="entry name" value="Hypothetical protein, domain 2"/>
    <property type="match status" value="1"/>
</dbReference>
<evidence type="ECO:0000256" key="3">
    <source>
        <dbReference type="ARBA" id="ARBA00012000"/>
    </source>
</evidence>
<comment type="catalytic activity">
    <reaction evidence="1">
        <text>Hydrolysis of alkylated DNA, releasing 3-methyladenine, 3-methylguanine, 7-methylguanine and 7-methyladenine.</text>
        <dbReference type="EC" id="3.2.2.21"/>
    </reaction>
</comment>
<dbReference type="InterPro" id="IPR011257">
    <property type="entry name" value="DNA_glycosylase"/>
</dbReference>
<dbReference type="GO" id="GO:0005737">
    <property type="term" value="C:cytoplasm"/>
    <property type="evidence" value="ECO:0007669"/>
    <property type="project" value="TreeGrafter"/>
</dbReference>
<evidence type="ECO:0000256" key="2">
    <source>
        <dbReference type="ARBA" id="ARBA00010817"/>
    </source>
</evidence>
<feature type="domain" description="HhH-GPD" evidence="6">
    <location>
        <begin position="40"/>
        <end position="198"/>
    </location>
</feature>
<sequence length="201" mass="22677">MAHLRRVDPVLGCFIDRVGPLGLETSTVLSPFQAFLEAIVYQQLNGRAAAAIFARVQQAFGSGPDGEIRPFDLVRAPDEELRALGLSRPKIAAIRDLAEHALAERIPPLARLRKMSDEAIIERLTRVRGIGRWTVEMFLIFRLGRPDVLAVDDYGLRKGFARLYGRPDLPGRREFAAAGEIWRPFRTAASWYLWRANELLK</sequence>
<dbReference type="GO" id="GO:0008725">
    <property type="term" value="F:DNA-3-methyladenine glycosylase activity"/>
    <property type="evidence" value="ECO:0007669"/>
    <property type="project" value="TreeGrafter"/>
</dbReference>
<gene>
    <name evidence="7" type="ORF">OZSIB_1509</name>
</gene>
<keyword evidence="4" id="KW-0227">DNA damage</keyword>
<evidence type="ECO:0000313" key="7">
    <source>
        <dbReference type="EMBL" id="RCK78407.1"/>
    </source>
</evidence>
<comment type="caution">
    <text evidence="7">The sequence shown here is derived from an EMBL/GenBank/DDBJ whole genome shotgun (WGS) entry which is preliminary data.</text>
</comment>
<evidence type="ECO:0000256" key="1">
    <source>
        <dbReference type="ARBA" id="ARBA00000086"/>
    </source>
</evidence>
<dbReference type="EC" id="3.2.2.21" evidence="3"/>
<protein>
    <recommendedName>
        <fullName evidence="3">DNA-3-methyladenine glycosylase II</fullName>
        <ecNumber evidence="3">3.2.2.21</ecNumber>
    </recommendedName>
</protein>
<dbReference type="PANTHER" id="PTHR43003:SF5">
    <property type="entry name" value="DNA-3-METHYLADENINE GLYCOSYLASE"/>
    <property type="match status" value="1"/>
</dbReference>
<evidence type="ECO:0000256" key="4">
    <source>
        <dbReference type="ARBA" id="ARBA00022763"/>
    </source>
</evidence>
<dbReference type="InterPro" id="IPR051912">
    <property type="entry name" value="Alkylbase_DNA_Glycosylase/TA"/>
</dbReference>
<dbReference type="Gene3D" id="1.10.1670.40">
    <property type="match status" value="1"/>
</dbReference>
<dbReference type="GO" id="GO:0032131">
    <property type="term" value="F:alkylated DNA binding"/>
    <property type="evidence" value="ECO:0007669"/>
    <property type="project" value="TreeGrafter"/>
</dbReference>
<dbReference type="FunFam" id="1.10.340.30:FF:000004">
    <property type="entry name" value="DNA-3-methyladenine glycosylase II"/>
    <property type="match status" value="1"/>
</dbReference>
<dbReference type="AlphaFoldDB" id="A0A367ZKM4"/>
<dbReference type="GO" id="GO:0043916">
    <property type="term" value="F:DNA-7-methylguanine glycosylase activity"/>
    <property type="evidence" value="ECO:0007669"/>
    <property type="project" value="TreeGrafter"/>
</dbReference>
<dbReference type="GO" id="GO:0032993">
    <property type="term" value="C:protein-DNA complex"/>
    <property type="evidence" value="ECO:0007669"/>
    <property type="project" value="TreeGrafter"/>
</dbReference>
<name>A0A367ZKM4_9BACT</name>
<evidence type="ECO:0000259" key="6">
    <source>
        <dbReference type="SMART" id="SM00478"/>
    </source>
</evidence>
<dbReference type="InterPro" id="IPR003265">
    <property type="entry name" value="HhH-GPD_domain"/>
</dbReference>
<evidence type="ECO:0000313" key="8">
    <source>
        <dbReference type="Proteomes" id="UP000252355"/>
    </source>
</evidence>
<dbReference type="SMART" id="SM00478">
    <property type="entry name" value="ENDO3c"/>
    <property type="match status" value="1"/>
</dbReference>
<dbReference type="GO" id="GO:0006285">
    <property type="term" value="P:base-excision repair, AP site formation"/>
    <property type="evidence" value="ECO:0007669"/>
    <property type="project" value="TreeGrafter"/>
</dbReference>
<dbReference type="Pfam" id="PF00730">
    <property type="entry name" value="HhH-GPD"/>
    <property type="match status" value="1"/>
</dbReference>